<dbReference type="InterPro" id="IPR009959">
    <property type="entry name" value="Cyclase_SnoaL-like"/>
</dbReference>
<dbReference type="AlphaFoldDB" id="A0A7L9UAB2"/>
<reference evidence="1 2" key="1">
    <citation type="submission" date="2020-10" db="EMBL/GenBank/DDBJ databases">
        <title>Genome sequencing of Massilia sp. LPB0304.</title>
        <authorList>
            <person name="Kim J."/>
        </authorList>
    </citation>
    <scope>NUCLEOTIDE SEQUENCE [LARGE SCALE GENOMIC DNA]</scope>
    <source>
        <strain evidence="1 2">LPB0304</strain>
    </source>
</reference>
<protein>
    <submittedName>
        <fullName evidence="1">Ester cyclase</fullName>
    </submittedName>
</protein>
<sequence length="149" mass="16596">MAVLTQSQFDSLIDRHFRYEAEDDVDGVLSTLVDDLTHDLVGWPAGVSRDKQAARAFYDQMFADLAGEKVTPVKRLYGEDFVVDESIWHGRAVGNPMGIPGHGRPLSFRILHIFEVAADGRIRRENVWLDQAAIIRQLSAPVEPVAVPA</sequence>
<dbReference type="GO" id="GO:0030638">
    <property type="term" value="P:polyketide metabolic process"/>
    <property type="evidence" value="ECO:0007669"/>
    <property type="project" value="InterPro"/>
</dbReference>
<dbReference type="InterPro" id="IPR032710">
    <property type="entry name" value="NTF2-like_dom_sf"/>
</dbReference>
<dbReference type="EMBL" id="CP062941">
    <property type="protein sequence ID" value="QOL51991.1"/>
    <property type="molecule type" value="Genomic_DNA"/>
</dbReference>
<proteinExistence type="predicted"/>
<dbReference type="SUPFAM" id="SSF54427">
    <property type="entry name" value="NTF2-like"/>
    <property type="match status" value="1"/>
</dbReference>
<dbReference type="Gene3D" id="3.10.450.50">
    <property type="match status" value="1"/>
</dbReference>
<dbReference type="Pfam" id="PF07366">
    <property type="entry name" value="SnoaL"/>
    <property type="match status" value="1"/>
</dbReference>
<dbReference type="PANTHER" id="PTHR38436:SF1">
    <property type="entry name" value="ESTER CYCLASE"/>
    <property type="match status" value="1"/>
</dbReference>
<name>A0A7L9UAB2_9BURK</name>
<evidence type="ECO:0000313" key="2">
    <source>
        <dbReference type="Proteomes" id="UP000593875"/>
    </source>
</evidence>
<accession>A0A7L9UAB2</accession>
<organism evidence="1 2">
    <name type="scientific">Massilia litorea</name>
    <dbReference type="NCBI Taxonomy" id="2769491"/>
    <lineage>
        <taxon>Bacteria</taxon>
        <taxon>Pseudomonadati</taxon>
        <taxon>Pseudomonadota</taxon>
        <taxon>Betaproteobacteria</taxon>
        <taxon>Burkholderiales</taxon>
        <taxon>Oxalobacteraceae</taxon>
        <taxon>Telluria group</taxon>
        <taxon>Massilia</taxon>
    </lineage>
</organism>
<dbReference type="Proteomes" id="UP000593875">
    <property type="component" value="Chromosome"/>
</dbReference>
<dbReference type="PANTHER" id="PTHR38436">
    <property type="entry name" value="POLYKETIDE CYCLASE SNOAL-LIKE DOMAIN"/>
    <property type="match status" value="1"/>
</dbReference>
<gene>
    <name evidence="1" type="ORF">LPB04_11395</name>
</gene>
<keyword evidence="2" id="KW-1185">Reference proteome</keyword>
<dbReference type="KEGG" id="mlir:LPB04_11395"/>
<evidence type="ECO:0000313" key="1">
    <source>
        <dbReference type="EMBL" id="QOL51991.1"/>
    </source>
</evidence>